<dbReference type="Pfam" id="PF07996">
    <property type="entry name" value="T4SS"/>
    <property type="match status" value="1"/>
</dbReference>
<dbReference type="Proteomes" id="UP000561417">
    <property type="component" value="Unassembled WGS sequence"/>
</dbReference>
<dbReference type="Gene3D" id="1.20.58.430">
    <property type="entry name" value="Type IV secretion system, VirB5-domain"/>
    <property type="match status" value="1"/>
</dbReference>
<protein>
    <submittedName>
        <fullName evidence="1">Type IV secretion system protein VirB5</fullName>
    </submittedName>
</protein>
<sequence length="217" mass="25197">MKKLTIIVAISVILAILNSKKSWSASGSIEDIQDNIFKLTEKIHNSITGNTRIQSPQLKKNDGSLYFLKPEFIYDSEKQTGMDSKIPSLVKDLMRKENYLRDKPLNEARELIDERFQYATLIDKAVTLRTFEETENRFEQIAQLLTDLDKMNDLKGIAELQVRMKGMLAMIQNEAIKLQMISYSRDTEQALITRLKRKRNVQILQFVNKKMPIIRSQ</sequence>
<dbReference type="InterPro" id="IPR014158">
    <property type="entry name" value="T4SS_VirB5"/>
</dbReference>
<evidence type="ECO:0000313" key="1">
    <source>
        <dbReference type="EMBL" id="MBB5074513.1"/>
    </source>
</evidence>
<dbReference type="CDD" id="cd14262">
    <property type="entry name" value="VirB5_like"/>
    <property type="match status" value="1"/>
</dbReference>
<accession>A0A840NX71</accession>
<dbReference type="SUPFAM" id="SSF101082">
    <property type="entry name" value="Typo IV secretion system protein TraC"/>
    <property type="match status" value="1"/>
</dbReference>
<comment type="caution">
    <text evidence="1">The sequence shown here is derived from an EMBL/GenBank/DDBJ whole genome shotgun (WGS) entry which is preliminary data.</text>
</comment>
<organism evidence="1 2">
    <name type="scientific">Bartonella callosciuri</name>
    <dbReference type="NCBI Taxonomy" id="686223"/>
    <lineage>
        <taxon>Bacteria</taxon>
        <taxon>Pseudomonadati</taxon>
        <taxon>Pseudomonadota</taxon>
        <taxon>Alphaproteobacteria</taxon>
        <taxon>Hyphomicrobiales</taxon>
        <taxon>Bartonellaceae</taxon>
        <taxon>Bartonella</taxon>
    </lineage>
</organism>
<name>A0A840NX71_9HYPH</name>
<keyword evidence="2" id="KW-1185">Reference proteome</keyword>
<reference evidence="1 2" key="1">
    <citation type="submission" date="2020-08" db="EMBL/GenBank/DDBJ databases">
        <title>Genomic Encyclopedia of Type Strains, Phase IV (KMG-IV): sequencing the most valuable type-strain genomes for metagenomic binning, comparative biology and taxonomic classification.</title>
        <authorList>
            <person name="Goeker M."/>
        </authorList>
    </citation>
    <scope>NUCLEOTIDE SEQUENCE [LARGE SCALE GENOMIC DNA]</scope>
    <source>
        <strain evidence="1 2">DSM 28538</strain>
    </source>
</reference>
<dbReference type="EMBL" id="JACHIM010000021">
    <property type="protein sequence ID" value="MBB5074513.1"/>
    <property type="molecule type" value="Genomic_DNA"/>
</dbReference>
<proteinExistence type="predicted"/>
<gene>
    <name evidence="1" type="ORF">HNQ69_001665</name>
</gene>
<evidence type="ECO:0000313" key="2">
    <source>
        <dbReference type="Proteomes" id="UP000561417"/>
    </source>
</evidence>
<dbReference type="RefSeq" id="WP_183229387.1">
    <property type="nucleotide sequence ID" value="NZ_JACHIM010000021.1"/>
</dbReference>
<dbReference type="InterPro" id="IPR023220">
    <property type="entry name" value="T4SS_VirB5-domain"/>
</dbReference>
<dbReference type="AlphaFoldDB" id="A0A840NX71"/>